<dbReference type="InterPro" id="IPR014752">
    <property type="entry name" value="Arrestin-like_C"/>
</dbReference>
<protein>
    <recommendedName>
        <fullName evidence="3">Arrestin-like N-terminal domain-containing protein</fullName>
    </recommendedName>
</protein>
<dbReference type="OrthoDB" id="2333384at2759"/>
<dbReference type="EMBL" id="KV878209">
    <property type="protein sequence ID" value="OJJ40853.1"/>
    <property type="molecule type" value="Genomic_DNA"/>
</dbReference>
<dbReference type="GeneID" id="63748277"/>
<evidence type="ECO:0000313" key="1">
    <source>
        <dbReference type="EMBL" id="OJJ40853.1"/>
    </source>
</evidence>
<keyword evidence="2" id="KW-1185">Reference proteome</keyword>
<sequence>MSTLFPDLKFDVAAPPGWAYAAGDTIIGNIVRYTPVVTPEATLKLVLTGRTMVKITESNGDSNITYSDQYELLSHTPDIIFRGPLHLPEDSQEPVSWPFAVKIPDEPSASCRKYHIQPASFLPLNEDHPAHHVFPGSFSSSSGLIGSTSNCRVEYTLKATLRYKFGSWKEHEATFHIKMRHTVVHTGQLREAKTMESMRMVQTQRLLPGMENAHLSFSEKALKFFGSSKVPQFVYKVNLTVPLVMQLDNPEPLQIVLKIDPLPHRTSDNIKDHTQQIRVNWIKLSIQNYTAVRAPGNFTHSCHSHSYGFSTDVGLESVFRKLESPLVISTGKGNEPVHIGNMFQLALSSGGLTAGKRRLTPIPQIQPSFTTYNIKHSHQQKWKVSVTVAGEEQTHEFLALLNVVAS</sequence>
<dbReference type="VEuPathDB" id="FungiDB:ASPWEDRAFT_22993"/>
<name>A0A1L9S158_ASPWE</name>
<dbReference type="AlphaFoldDB" id="A0A1L9S158"/>
<evidence type="ECO:0008006" key="3">
    <source>
        <dbReference type="Google" id="ProtNLM"/>
    </source>
</evidence>
<dbReference type="Gene3D" id="2.60.40.640">
    <property type="match status" value="1"/>
</dbReference>
<proteinExistence type="predicted"/>
<evidence type="ECO:0000313" key="2">
    <source>
        <dbReference type="Proteomes" id="UP000184383"/>
    </source>
</evidence>
<dbReference type="RefSeq" id="XP_040694529.1">
    <property type="nucleotide sequence ID" value="XM_040832429.1"/>
</dbReference>
<accession>A0A1L9S158</accession>
<gene>
    <name evidence="1" type="ORF">ASPWEDRAFT_22993</name>
</gene>
<reference evidence="2" key="1">
    <citation type="journal article" date="2017" name="Genome Biol.">
        <title>Comparative genomics reveals high biological diversity and specific adaptations in the industrially and medically important fungal genus Aspergillus.</title>
        <authorList>
            <person name="de Vries R.P."/>
            <person name="Riley R."/>
            <person name="Wiebenga A."/>
            <person name="Aguilar-Osorio G."/>
            <person name="Amillis S."/>
            <person name="Uchima C.A."/>
            <person name="Anderluh G."/>
            <person name="Asadollahi M."/>
            <person name="Askin M."/>
            <person name="Barry K."/>
            <person name="Battaglia E."/>
            <person name="Bayram O."/>
            <person name="Benocci T."/>
            <person name="Braus-Stromeyer S.A."/>
            <person name="Caldana C."/>
            <person name="Canovas D."/>
            <person name="Cerqueira G.C."/>
            <person name="Chen F."/>
            <person name="Chen W."/>
            <person name="Choi C."/>
            <person name="Clum A."/>
            <person name="Dos Santos R.A."/>
            <person name="Damasio A.R."/>
            <person name="Diallinas G."/>
            <person name="Emri T."/>
            <person name="Fekete E."/>
            <person name="Flipphi M."/>
            <person name="Freyberg S."/>
            <person name="Gallo A."/>
            <person name="Gournas C."/>
            <person name="Habgood R."/>
            <person name="Hainaut M."/>
            <person name="Harispe M.L."/>
            <person name="Henrissat B."/>
            <person name="Hilden K.S."/>
            <person name="Hope R."/>
            <person name="Hossain A."/>
            <person name="Karabika E."/>
            <person name="Karaffa L."/>
            <person name="Karanyi Z."/>
            <person name="Krasevec N."/>
            <person name="Kuo A."/>
            <person name="Kusch H."/>
            <person name="LaButti K."/>
            <person name="Lagendijk E.L."/>
            <person name="Lapidus A."/>
            <person name="Levasseur A."/>
            <person name="Lindquist E."/>
            <person name="Lipzen A."/>
            <person name="Logrieco A.F."/>
            <person name="MacCabe A."/>
            <person name="Maekelae M.R."/>
            <person name="Malavazi I."/>
            <person name="Melin P."/>
            <person name="Meyer V."/>
            <person name="Mielnichuk N."/>
            <person name="Miskei M."/>
            <person name="Molnar A.P."/>
            <person name="Mule G."/>
            <person name="Ngan C.Y."/>
            <person name="Orejas M."/>
            <person name="Orosz E."/>
            <person name="Ouedraogo J.P."/>
            <person name="Overkamp K.M."/>
            <person name="Park H.-S."/>
            <person name="Perrone G."/>
            <person name="Piumi F."/>
            <person name="Punt P.J."/>
            <person name="Ram A.F."/>
            <person name="Ramon A."/>
            <person name="Rauscher S."/>
            <person name="Record E."/>
            <person name="Riano-Pachon D.M."/>
            <person name="Robert V."/>
            <person name="Roehrig J."/>
            <person name="Ruller R."/>
            <person name="Salamov A."/>
            <person name="Salih N.S."/>
            <person name="Samson R.A."/>
            <person name="Sandor E."/>
            <person name="Sanguinetti M."/>
            <person name="Schuetze T."/>
            <person name="Sepcic K."/>
            <person name="Shelest E."/>
            <person name="Sherlock G."/>
            <person name="Sophianopoulou V."/>
            <person name="Squina F.M."/>
            <person name="Sun H."/>
            <person name="Susca A."/>
            <person name="Todd R.B."/>
            <person name="Tsang A."/>
            <person name="Unkles S.E."/>
            <person name="van de Wiele N."/>
            <person name="van Rossen-Uffink D."/>
            <person name="Oliveira J.V."/>
            <person name="Vesth T.C."/>
            <person name="Visser J."/>
            <person name="Yu J.-H."/>
            <person name="Zhou M."/>
            <person name="Andersen M.R."/>
            <person name="Archer D.B."/>
            <person name="Baker S.E."/>
            <person name="Benoit I."/>
            <person name="Brakhage A.A."/>
            <person name="Braus G.H."/>
            <person name="Fischer R."/>
            <person name="Frisvad J.C."/>
            <person name="Goldman G.H."/>
            <person name="Houbraken J."/>
            <person name="Oakley B."/>
            <person name="Pocsi I."/>
            <person name="Scazzocchio C."/>
            <person name="Seiboth B."/>
            <person name="vanKuyk P.A."/>
            <person name="Wortman J."/>
            <person name="Dyer P.S."/>
            <person name="Grigoriev I.V."/>
        </authorList>
    </citation>
    <scope>NUCLEOTIDE SEQUENCE [LARGE SCALE GENOMIC DNA]</scope>
    <source>
        <strain evidence="2">DTO 134E9</strain>
    </source>
</reference>
<organism evidence="1 2">
    <name type="scientific">Aspergillus wentii DTO 134E9</name>
    <dbReference type="NCBI Taxonomy" id="1073089"/>
    <lineage>
        <taxon>Eukaryota</taxon>
        <taxon>Fungi</taxon>
        <taxon>Dikarya</taxon>
        <taxon>Ascomycota</taxon>
        <taxon>Pezizomycotina</taxon>
        <taxon>Eurotiomycetes</taxon>
        <taxon>Eurotiomycetidae</taxon>
        <taxon>Eurotiales</taxon>
        <taxon>Aspergillaceae</taxon>
        <taxon>Aspergillus</taxon>
        <taxon>Aspergillus subgen. Cremei</taxon>
    </lineage>
</organism>
<dbReference type="Proteomes" id="UP000184383">
    <property type="component" value="Unassembled WGS sequence"/>
</dbReference>